<name>A0A1F7J604_9BACT</name>
<dbReference type="InterPro" id="IPR038695">
    <property type="entry name" value="Saro_0823-like_sf"/>
</dbReference>
<protein>
    <recommendedName>
        <fullName evidence="3">DUF192 domain-containing protein</fullName>
    </recommendedName>
</protein>
<dbReference type="Pfam" id="PF02643">
    <property type="entry name" value="DUF192"/>
    <property type="match status" value="1"/>
</dbReference>
<dbReference type="InterPro" id="IPR003795">
    <property type="entry name" value="DUF192"/>
</dbReference>
<sequence length="128" mass="14921">MKKVLVGLFLLLFFLFFIVFSQVFKSNTLSYELNNKSYKLLLADSPEEYARGLMYVRKLNGADGMIFIFPDKQKRNFWNKNTLTNLDIYWLDDDKVVGKSFLPSIEQSKKIVTVSSPKPVNKVIELLR</sequence>
<dbReference type="AlphaFoldDB" id="A0A1F7J604"/>
<gene>
    <name evidence="1" type="ORF">A3B50_02720</name>
</gene>
<dbReference type="Gene3D" id="2.60.120.1140">
    <property type="entry name" value="Protein of unknown function DUF192"/>
    <property type="match status" value="1"/>
</dbReference>
<dbReference type="PANTHER" id="PTHR37953">
    <property type="entry name" value="UPF0127 PROTEIN MJ1496"/>
    <property type="match status" value="1"/>
</dbReference>
<dbReference type="EMBL" id="MGAQ01000006">
    <property type="protein sequence ID" value="OGK51054.1"/>
    <property type="molecule type" value="Genomic_DNA"/>
</dbReference>
<dbReference type="Proteomes" id="UP000178558">
    <property type="component" value="Unassembled WGS sequence"/>
</dbReference>
<evidence type="ECO:0000313" key="2">
    <source>
        <dbReference type="Proteomes" id="UP000178558"/>
    </source>
</evidence>
<dbReference type="PANTHER" id="PTHR37953:SF1">
    <property type="entry name" value="UPF0127 PROTEIN MJ1496"/>
    <property type="match status" value="1"/>
</dbReference>
<evidence type="ECO:0008006" key="3">
    <source>
        <dbReference type="Google" id="ProtNLM"/>
    </source>
</evidence>
<organism evidence="1 2">
    <name type="scientific">Candidatus Roizmanbacteria bacterium RIFCSPLOWO2_01_FULL_40_42</name>
    <dbReference type="NCBI Taxonomy" id="1802066"/>
    <lineage>
        <taxon>Bacteria</taxon>
        <taxon>Candidatus Roizmaniibacteriota</taxon>
    </lineage>
</organism>
<comment type="caution">
    <text evidence="1">The sequence shown here is derived from an EMBL/GenBank/DDBJ whole genome shotgun (WGS) entry which is preliminary data.</text>
</comment>
<evidence type="ECO:0000313" key="1">
    <source>
        <dbReference type="EMBL" id="OGK51054.1"/>
    </source>
</evidence>
<accession>A0A1F7J604</accession>
<reference evidence="1 2" key="1">
    <citation type="journal article" date="2016" name="Nat. Commun.">
        <title>Thousands of microbial genomes shed light on interconnected biogeochemical processes in an aquifer system.</title>
        <authorList>
            <person name="Anantharaman K."/>
            <person name="Brown C.T."/>
            <person name="Hug L.A."/>
            <person name="Sharon I."/>
            <person name="Castelle C.J."/>
            <person name="Probst A.J."/>
            <person name="Thomas B.C."/>
            <person name="Singh A."/>
            <person name="Wilkins M.J."/>
            <person name="Karaoz U."/>
            <person name="Brodie E.L."/>
            <person name="Williams K.H."/>
            <person name="Hubbard S.S."/>
            <person name="Banfield J.F."/>
        </authorList>
    </citation>
    <scope>NUCLEOTIDE SEQUENCE [LARGE SCALE GENOMIC DNA]</scope>
</reference>
<proteinExistence type="predicted"/>